<dbReference type="SUPFAM" id="SSF48264">
    <property type="entry name" value="Cytochrome P450"/>
    <property type="match status" value="1"/>
</dbReference>
<comment type="similarity">
    <text evidence="2 9">Belongs to the cytochrome P450 family.</text>
</comment>
<proteinExistence type="inferred from homology"/>
<reference evidence="12 14" key="3">
    <citation type="submission" date="2017-11" db="EMBL/GenBank/DDBJ databases">
        <title>De-novo sequencing of pomegranate (Punica granatum L.) genome.</title>
        <authorList>
            <person name="Akparov Z."/>
            <person name="Amiraslanov A."/>
            <person name="Hajiyeva S."/>
            <person name="Abbasov M."/>
            <person name="Kaur K."/>
            <person name="Hamwieh A."/>
            <person name="Solovyev V."/>
            <person name="Salamov A."/>
            <person name="Braich B."/>
            <person name="Kosarev P."/>
            <person name="Mahmoud A."/>
            <person name="Hajiyev E."/>
            <person name="Babayeva S."/>
            <person name="Izzatullayeva V."/>
            <person name="Mammadov A."/>
            <person name="Mammadov A."/>
            <person name="Sharifova S."/>
            <person name="Ojaghi J."/>
            <person name="Eynullazada K."/>
            <person name="Bayramov B."/>
            <person name="Abdulazimova A."/>
            <person name="Shahmuradov I."/>
        </authorList>
    </citation>
    <scope>NUCLEOTIDE SEQUENCE [LARGE SCALE GENOMIC DNA]</scope>
    <source>
        <strain evidence="12">AG2017</strain>
        <strain evidence="14">cv. AG2017</strain>
        <tissue evidence="12">Leaf</tissue>
    </source>
</reference>
<evidence type="ECO:0000256" key="4">
    <source>
        <dbReference type="ARBA" id="ARBA00022723"/>
    </source>
</evidence>
<evidence type="ECO:0000313" key="11">
    <source>
        <dbReference type="EMBL" id="OWM65596.1"/>
    </source>
</evidence>
<feature type="binding site" description="axial binding residue" evidence="8">
    <location>
        <position position="452"/>
    </location>
    <ligand>
        <name>heme</name>
        <dbReference type="ChEBI" id="CHEBI:30413"/>
    </ligand>
    <ligandPart>
        <name>Fe</name>
        <dbReference type="ChEBI" id="CHEBI:18248"/>
    </ligandPart>
</feature>
<evidence type="ECO:0000313" key="14">
    <source>
        <dbReference type="Proteomes" id="UP000233551"/>
    </source>
</evidence>
<dbReference type="Gene3D" id="1.10.630.10">
    <property type="entry name" value="Cytochrome P450"/>
    <property type="match status" value="1"/>
</dbReference>
<dbReference type="PANTHER" id="PTHR24296">
    <property type="entry name" value="CYTOCHROME P450"/>
    <property type="match status" value="1"/>
</dbReference>
<feature type="chain" id="PRO_5014071529" evidence="10">
    <location>
        <begin position="25"/>
        <end position="507"/>
    </location>
</feature>
<gene>
    <name evidence="11" type="ORF">CDL15_Pgr017093</name>
    <name evidence="12" type="ORF">CRG98_046169</name>
</gene>
<dbReference type="GO" id="GO:0020037">
    <property type="term" value="F:heme binding"/>
    <property type="evidence" value="ECO:0007669"/>
    <property type="project" value="InterPro"/>
</dbReference>
<dbReference type="InterPro" id="IPR036396">
    <property type="entry name" value="Cyt_P450_sf"/>
</dbReference>
<dbReference type="Pfam" id="PF00067">
    <property type="entry name" value="p450"/>
    <property type="match status" value="1"/>
</dbReference>
<accession>A0A218VYW3</accession>
<evidence type="ECO:0000256" key="1">
    <source>
        <dbReference type="ARBA" id="ARBA00001971"/>
    </source>
</evidence>
<dbReference type="PROSITE" id="PS00086">
    <property type="entry name" value="CYTOCHROME_P450"/>
    <property type="match status" value="1"/>
</dbReference>
<keyword evidence="7 9" id="KW-0503">Monooxygenase</keyword>
<dbReference type="InterPro" id="IPR017972">
    <property type="entry name" value="Cyt_P450_CS"/>
</dbReference>
<dbReference type="GeneID" id="116201602"/>
<sequence length="507" mass="58524">MDLMGLLEILLALLCFIIVRHLRSNSHDLPTNWPLIGMLPALLSQVLRVHDWITEILAHNAICNFLFRGPWFCDMDMLITVDPANIHYIMSANFVNFPKGSEFKKIFDVLGDGIFNADYELWKDQRRVAVSLVNHREFHRFLARTSQDKIQNGLIPILDRASTEGLVVDLQDLFQRFTFDSICKLVTGFEPACLSSDYPEVPFAKALDEAEEAIFFRHVFPKFLWKLQRWIGIGEEKKLSEAWKCFDRIIGKYIEKKREELRKGEESTSKEESFDLLTSYMNMEKDDISGLDCNNDKFLRDTILNLVLAGRDTTTSALTWFFWNLSKHPSVEIKIREEINSLAMEEEEMLEGGECINKLVYLHGAICESLRLYPPVPFQHKSPIKPNVLPSGHSVKARSRILFSLYAMGRMPSIWGEDCSEFRPERWISDKGTIRHEPSYKFLTFNAGPRTCLGKEVAFIQMKTVLATIIRNFHVQVEEGQDVRPRASIILHMKHGLKARISRISGY</sequence>
<evidence type="ECO:0000256" key="8">
    <source>
        <dbReference type="PIRSR" id="PIRSR602401-1"/>
    </source>
</evidence>
<dbReference type="Proteomes" id="UP000233551">
    <property type="component" value="Unassembled WGS sequence"/>
</dbReference>
<dbReference type="STRING" id="22663.A0A218VYW3"/>
<reference evidence="11" key="2">
    <citation type="submission" date="2017-06" db="EMBL/GenBank/DDBJ databases">
        <title>The pomegranate genome and the genomics of punicalagin biosynthesis.</title>
        <authorList>
            <person name="Xu C."/>
        </authorList>
    </citation>
    <scope>NUCLEOTIDE SEQUENCE [LARGE SCALE GENOMIC DNA]</scope>
    <source>
        <tissue evidence="11">Fresh leaf</tissue>
    </source>
</reference>
<protein>
    <submittedName>
        <fullName evidence="11">Uncharacterized protein</fullName>
    </submittedName>
</protein>
<dbReference type="GO" id="GO:0016705">
    <property type="term" value="F:oxidoreductase activity, acting on paired donors, with incorporation or reduction of molecular oxygen"/>
    <property type="evidence" value="ECO:0007669"/>
    <property type="project" value="InterPro"/>
</dbReference>
<evidence type="ECO:0000256" key="5">
    <source>
        <dbReference type="ARBA" id="ARBA00023002"/>
    </source>
</evidence>
<dbReference type="GO" id="GO:0005506">
    <property type="term" value="F:iron ion binding"/>
    <property type="evidence" value="ECO:0007669"/>
    <property type="project" value="InterPro"/>
</dbReference>
<evidence type="ECO:0000313" key="13">
    <source>
        <dbReference type="Proteomes" id="UP000197138"/>
    </source>
</evidence>
<evidence type="ECO:0000256" key="10">
    <source>
        <dbReference type="SAM" id="SignalP"/>
    </source>
</evidence>
<comment type="cofactor">
    <cofactor evidence="1 8">
        <name>heme</name>
        <dbReference type="ChEBI" id="CHEBI:30413"/>
    </cofactor>
</comment>
<keyword evidence="3 8" id="KW-0349">Heme</keyword>
<evidence type="ECO:0000256" key="6">
    <source>
        <dbReference type="ARBA" id="ARBA00023004"/>
    </source>
</evidence>
<dbReference type="InterPro" id="IPR001128">
    <property type="entry name" value="Cyt_P450"/>
</dbReference>
<evidence type="ECO:0000256" key="9">
    <source>
        <dbReference type="RuleBase" id="RU000461"/>
    </source>
</evidence>
<keyword evidence="6 8" id="KW-0408">Iron</keyword>
<dbReference type="OrthoDB" id="1470350at2759"/>
<dbReference type="InterPro" id="IPR002401">
    <property type="entry name" value="Cyt_P450_E_grp-I"/>
</dbReference>
<evidence type="ECO:0000313" key="12">
    <source>
        <dbReference type="EMBL" id="PKI33438.1"/>
    </source>
</evidence>
<dbReference type="PRINTS" id="PR00463">
    <property type="entry name" value="EP450I"/>
</dbReference>
<evidence type="ECO:0000256" key="2">
    <source>
        <dbReference type="ARBA" id="ARBA00010617"/>
    </source>
</evidence>
<keyword evidence="14" id="KW-1185">Reference proteome</keyword>
<dbReference type="PRINTS" id="PR00385">
    <property type="entry name" value="P450"/>
</dbReference>
<organism evidence="11 13">
    <name type="scientific">Punica granatum</name>
    <name type="common">Pomegranate</name>
    <dbReference type="NCBI Taxonomy" id="22663"/>
    <lineage>
        <taxon>Eukaryota</taxon>
        <taxon>Viridiplantae</taxon>
        <taxon>Streptophyta</taxon>
        <taxon>Embryophyta</taxon>
        <taxon>Tracheophyta</taxon>
        <taxon>Spermatophyta</taxon>
        <taxon>Magnoliopsida</taxon>
        <taxon>eudicotyledons</taxon>
        <taxon>Gunneridae</taxon>
        <taxon>Pentapetalae</taxon>
        <taxon>rosids</taxon>
        <taxon>malvids</taxon>
        <taxon>Myrtales</taxon>
        <taxon>Lythraceae</taxon>
        <taxon>Punica</taxon>
    </lineage>
</organism>
<dbReference type="EMBL" id="MTKT01005569">
    <property type="protein sequence ID" value="OWM65596.1"/>
    <property type="molecule type" value="Genomic_DNA"/>
</dbReference>
<feature type="signal peptide" evidence="10">
    <location>
        <begin position="1"/>
        <end position="24"/>
    </location>
</feature>
<reference evidence="13" key="1">
    <citation type="journal article" date="2017" name="Plant J.">
        <title>The pomegranate (Punica granatum L.) genome and the genomics of punicalagin biosynthesis.</title>
        <authorList>
            <person name="Qin G."/>
            <person name="Xu C."/>
            <person name="Ming R."/>
            <person name="Tang H."/>
            <person name="Guyot R."/>
            <person name="Kramer E.M."/>
            <person name="Hu Y."/>
            <person name="Yi X."/>
            <person name="Qi Y."/>
            <person name="Xu X."/>
            <person name="Gao Z."/>
            <person name="Pan H."/>
            <person name="Jian J."/>
            <person name="Tian Y."/>
            <person name="Yue Z."/>
            <person name="Xu Y."/>
        </authorList>
    </citation>
    <scope>NUCLEOTIDE SEQUENCE [LARGE SCALE GENOMIC DNA]</scope>
    <source>
        <strain evidence="13">cv. Dabenzi</strain>
    </source>
</reference>
<dbReference type="EMBL" id="PGOL01006622">
    <property type="protein sequence ID" value="PKI33438.1"/>
    <property type="molecule type" value="Genomic_DNA"/>
</dbReference>
<dbReference type="GO" id="GO:0006629">
    <property type="term" value="P:lipid metabolic process"/>
    <property type="evidence" value="ECO:0007669"/>
    <property type="project" value="UniProtKB-ARBA"/>
</dbReference>
<dbReference type="AlphaFoldDB" id="A0A218VYW3"/>
<evidence type="ECO:0000256" key="7">
    <source>
        <dbReference type="ARBA" id="ARBA00023033"/>
    </source>
</evidence>
<evidence type="ECO:0000256" key="3">
    <source>
        <dbReference type="ARBA" id="ARBA00022617"/>
    </source>
</evidence>
<comment type="caution">
    <text evidence="11">The sequence shown here is derived from an EMBL/GenBank/DDBJ whole genome shotgun (WGS) entry which is preliminary data.</text>
</comment>
<keyword evidence="10" id="KW-0732">Signal</keyword>
<name>A0A218VYW3_PUNGR</name>
<dbReference type="CDD" id="cd11064">
    <property type="entry name" value="CYP86A"/>
    <property type="match status" value="1"/>
</dbReference>
<dbReference type="Proteomes" id="UP000197138">
    <property type="component" value="Unassembled WGS sequence"/>
</dbReference>
<keyword evidence="4 8" id="KW-0479">Metal-binding</keyword>
<keyword evidence="5 9" id="KW-0560">Oxidoreductase</keyword>
<dbReference type="GO" id="GO:0004497">
    <property type="term" value="F:monooxygenase activity"/>
    <property type="evidence" value="ECO:0007669"/>
    <property type="project" value="UniProtKB-KW"/>
</dbReference>